<dbReference type="Proteomes" id="UP001497512">
    <property type="component" value="Chromosome 2"/>
</dbReference>
<feature type="transmembrane region" description="Helical" evidence="1">
    <location>
        <begin position="635"/>
        <end position="655"/>
    </location>
</feature>
<dbReference type="Pfam" id="PF04114">
    <property type="entry name" value="Gaa1"/>
    <property type="match status" value="1"/>
</dbReference>
<keyword evidence="1" id="KW-1133">Transmembrane helix</keyword>
<dbReference type="PANTHER" id="PTHR13304">
    <property type="entry name" value="GLYCOSYLPHOSPHATIDYLINOSITOL ANCHOR ATTACHMENT 1 PROTEIN"/>
    <property type="match status" value="1"/>
</dbReference>
<protein>
    <recommendedName>
        <fullName evidence="4">Glycosylphosphatidylinositol anchor attachment 1 protein</fullName>
    </recommendedName>
</protein>
<feature type="transmembrane region" description="Helical" evidence="1">
    <location>
        <begin position="676"/>
        <end position="701"/>
    </location>
</feature>
<evidence type="ECO:0000256" key="1">
    <source>
        <dbReference type="SAM" id="Phobius"/>
    </source>
</evidence>
<feature type="transmembrane region" description="Helical" evidence="1">
    <location>
        <begin position="586"/>
        <end position="605"/>
    </location>
</feature>
<dbReference type="PIRSF" id="PIRSF036762">
    <property type="entry name" value="GAA1"/>
    <property type="match status" value="1"/>
</dbReference>
<feature type="transmembrane region" description="Helical" evidence="1">
    <location>
        <begin position="453"/>
        <end position="475"/>
    </location>
</feature>
<keyword evidence="1" id="KW-0812">Transmembrane</keyword>
<dbReference type="InterPro" id="IPR007246">
    <property type="entry name" value="Gaa1"/>
</dbReference>
<gene>
    <name evidence="2" type="ORF">CSSPTR1EN2_LOCUS12874</name>
</gene>
<evidence type="ECO:0000313" key="3">
    <source>
        <dbReference type="Proteomes" id="UP001497512"/>
    </source>
</evidence>
<feature type="transmembrane region" description="Helical" evidence="1">
    <location>
        <begin position="612"/>
        <end position="629"/>
    </location>
</feature>
<dbReference type="PANTHER" id="PTHR13304:SF0">
    <property type="entry name" value="GLYCOSYLPHOSPHATIDYLINOSITOL ANCHOR ATTACHMENT 1 PROTEIN"/>
    <property type="match status" value="1"/>
</dbReference>
<sequence>MAEPRRRLLPHLASLLLKYSYIISMVCYAAGLVTVLLLPALAKSTYISENALMPGSANPVFGAREAADAIRMADEVQSLVLKHADGYIAVQEWAVKHMSALSADCYLQPFSPPEKPLSSMRFYSSPQHTGRLSQNGTMEGIPGVNIVGIVRAPQAEGNEAVVLVTPFRVEGMLSTGDRLALGFGMALFELWGNSNWLAKDVIWVLADSRYSAYTAVAAWLQEYHEPRFDLPKDWGFSDPSTQAWLYAGEKLDGETLLDFKRAGTIAAGLVLYLTSGDGGVADCIKVSAEGPNGQMPNLDLINVVNSLAVWRQGLHMRVDTFADMQESASLNYLGQFLEKIGQLAGKVRADWGFVLTASMYVEGLATLFASVKNQALGLPTGAHGAFRNYQIDAVSLEMMAGGDFGTVNEQIDLLTKFGRLIEGVMRSVNNLLEKFHQSFFLYLLSAPNKFISVGVYMIPLGLLLLTLPLGAAALCSQSVKTAVASDSLNQTESDSTDVFSATPGKLSTEVVKAGEREPDNLVTAKTSVGSWQRAVVVVSVVQLWASLTANFPPFVSQLVDSIMMNFSASSKAPAVMKFFTIPGLKMFMWATMAIVSLLTMVSFLPTPGKGDWIAVKALLLGVATIGLGVMSQIDFAVSLVGALVLVPMSLCACPLTNIWGKSADEHKGSKSIQFRLFLLLGTMVNIIGSPPVLLASAMYFIGDSSSWQASLSKFWEWTELLWCWGSALYPYILVVHLPCSILCIYILLS</sequence>
<dbReference type="EMBL" id="OZ019894">
    <property type="protein sequence ID" value="CAK9215723.1"/>
    <property type="molecule type" value="Genomic_DNA"/>
</dbReference>
<feature type="transmembrane region" description="Helical" evidence="1">
    <location>
        <begin position="728"/>
        <end position="748"/>
    </location>
</feature>
<accession>A0ABP0U913</accession>
<proteinExistence type="predicted"/>
<evidence type="ECO:0008006" key="4">
    <source>
        <dbReference type="Google" id="ProtNLM"/>
    </source>
</evidence>
<organism evidence="2 3">
    <name type="scientific">Sphagnum troendelagicum</name>
    <dbReference type="NCBI Taxonomy" id="128251"/>
    <lineage>
        <taxon>Eukaryota</taxon>
        <taxon>Viridiplantae</taxon>
        <taxon>Streptophyta</taxon>
        <taxon>Embryophyta</taxon>
        <taxon>Bryophyta</taxon>
        <taxon>Sphagnophytina</taxon>
        <taxon>Sphagnopsida</taxon>
        <taxon>Sphagnales</taxon>
        <taxon>Sphagnaceae</taxon>
        <taxon>Sphagnum</taxon>
    </lineage>
</organism>
<feature type="transmembrane region" description="Helical" evidence="1">
    <location>
        <begin position="534"/>
        <end position="555"/>
    </location>
</feature>
<evidence type="ECO:0000313" key="2">
    <source>
        <dbReference type="EMBL" id="CAK9215723.1"/>
    </source>
</evidence>
<reference evidence="2" key="1">
    <citation type="submission" date="2024-02" db="EMBL/GenBank/DDBJ databases">
        <authorList>
            <consortium name="ELIXIR-Norway"/>
            <consortium name="Elixir Norway"/>
        </authorList>
    </citation>
    <scope>NUCLEOTIDE SEQUENCE</scope>
</reference>
<feature type="transmembrane region" description="Helical" evidence="1">
    <location>
        <begin position="21"/>
        <end position="42"/>
    </location>
</feature>
<keyword evidence="1" id="KW-0472">Membrane</keyword>
<keyword evidence="3" id="KW-1185">Reference proteome</keyword>
<name>A0ABP0U913_9BRYO</name>